<evidence type="ECO:0000259" key="12">
    <source>
        <dbReference type="PROSITE" id="PS50893"/>
    </source>
</evidence>
<dbReference type="EMBL" id="PKSG01000658">
    <property type="protein sequence ID" value="POR33702.1"/>
    <property type="molecule type" value="Genomic_DNA"/>
</dbReference>
<dbReference type="CDD" id="cd18596">
    <property type="entry name" value="ABC_6TM_VMR1_D1_like"/>
    <property type="match status" value="1"/>
</dbReference>
<dbReference type="CDD" id="cd18604">
    <property type="entry name" value="ABC_6TM_VMR1_D2_like"/>
    <property type="match status" value="1"/>
</dbReference>
<dbReference type="GO" id="GO:0016887">
    <property type="term" value="F:ATP hydrolysis activity"/>
    <property type="evidence" value="ECO:0007669"/>
    <property type="project" value="InterPro"/>
</dbReference>
<dbReference type="Pfam" id="PF00005">
    <property type="entry name" value="ABC_tran"/>
    <property type="match status" value="2"/>
</dbReference>
<evidence type="ECO:0000256" key="5">
    <source>
        <dbReference type="ARBA" id="ARBA00022741"/>
    </source>
</evidence>
<evidence type="ECO:0000256" key="9">
    <source>
        <dbReference type="ARBA" id="ARBA00023180"/>
    </source>
</evidence>
<dbReference type="PROSITE" id="PS50929">
    <property type="entry name" value="ABC_TM1F"/>
    <property type="match status" value="2"/>
</dbReference>
<dbReference type="PROSITE" id="PS00211">
    <property type="entry name" value="ABC_TRANSPORTER_1"/>
    <property type="match status" value="2"/>
</dbReference>
<gene>
    <name evidence="14" type="ORF">TPAR_06100</name>
</gene>
<dbReference type="InterPro" id="IPR036640">
    <property type="entry name" value="ABC1_TM_sf"/>
</dbReference>
<sequence>MALLQCDGPIWSDGRVAKCVQLHVLGFVVPSVACAASVVFLVVRLVWHRLRPSRDAGYKLLASSAQAVPPPNGHDGDDEDSESEEPDELGEGAGFATAAPQPQFITGGWRWSSAVEGLALATDMTLNAALIILASRLGHDRTQTLPSLVAILSSAYMLWLVLLRAWVGDASPGLLCALQSHSMAMYFVQWLCTLVGAHSVIVEQVGMPHTEVSLLRFAIFTILLLLHATAPRRLTKPLCDDDMDLVAQPAPQETASLASRLTLSWIASLVWRGYSTTLEAHDLWDLARDQRSATLAPSFREMASATLPLLRRLLRYFKGDILLQGCWAALMSVMLYVPAQLLRGILGYIESPDTMRASTAWLFVVGLLISGLLTGLADAQCEWTGLKVGAKLKTILVSEIYAKALRRKTTPDPSKGKDADGSAKQHAGQHTSDASVLNLMAVDAAIVTEVSSYLHLLWVSVPGQVIIATCMLYSILGVSGIFGVVFMVALLPVYVILSKRQAGALHQALGAADARVQMTTELLSSVRLIKYCAWEACFQGRVSKLRQEELKKLRSRFIWWSTSITACYSMPLIITIVTLFFYTVVAGNPLKTSVAFPALAVFAVLRVPLDRVSDMISFVLQARASIIRIDKFLNESETGKYIQLSQSLDQTIGFEDATFKWFGDDPTRSHNETDPLLEPPPPFRLRNLRIKFFPGGLSVVIGHSGAGKSSLLLALLGEMELLSGRVHLPLDDACEPRRFAGNPFSLSKTTAYCPQVPWIQNKTIRANITFGLPFDYQRYRAVLRAVALLPDLPTLHRGDLTLAGENGARLSGGQRQRIALARALYSRAKYVLLDDCLGALDAATARHVFVHAIRGPLMEGRTCILATHQTRLVIPYCDHAISLEDGKVRAQGTPAALVAARVLSTDILTGAEDLFGASDSESVAHTNNGEQGADDRFLHKNFSRAPTSKDEETSRDYEEGKFTDAVSWPAVKLYMSSMGRLPYWLVIVCAFAAQQLIALGLNLWIKEWARQDGVSRPKQGYYLGIYTAVAAAFVLVSFIRDATTFYGSMRASKSIHERLLSAVFHAKFRFFDRTPIGQITNLFANDIQTMDQELSPYCVSTLQILANLVMVIALISAVLPAFLLVAATICLAYAAIGALYISAARDLRRITAVGRSPLYQHFGETLSGNVSIRAYGQVAAFTEQGYDLTDNLNRPNVLLCASREWLTFRITCLSAVISFMTGALVLWGRDVISVGAAGLVLTYAMTFTENVLFFVQLYALSQQSLNSVERIKEYMDIEQEPAGPVKELPDPTYSWPQRGNVRFRNYATRYGPDQGPVLNHLDLEIEGGRRVAIVGRTGGGKSTLGMALIRGLEAAEGLIELDSVDIASLRLDLLRRLVTLIPQDPILFKSSLRENLDPEVRYSDEEMHEVLQGVRLSRVLPSLDDPVPALSQGQRQLICIARAMLRKSLVLVLDEASASVDVETDQLIQATLRDSIAAGTTVITIAQRLPSIADYDRVVVLGAGRVIEDGSPERLLDKDKKEYGAVFRKMCDQSGELELIERLAGLRR</sequence>
<feature type="domain" description="ABC transporter" evidence="12">
    <location>
        <begin position="652"/>
        <end position="910"/>
    </location>
</feature>
<keyword evidence="15" id="KW-1185">Reference proteome</keyword>
<dbReference type="InterPro" id="IPR003439">
    <property type="entry name" value="ABC_transporter-like_ATP-bd"/>
</dbReference>
<proteinExistence type="predicted"/>
<feature type="transmembrane region" description="Helical" evidence="11">
    <location>
        <begin position="144"/>
        <end position="163"/>
    </location>
</feature>
<dbReference type="PROSITE" id="PS50893">
    <property type="entry name" value="ABC_TRANSPORTER_2"/>
    <property type="match status" value="2"/>
</dbReference>
<feature type="transmembrane region" description="Helical" evidence="11">
    <location>
        <begin position="981"/>
        <end position="1001"/>
    </location>
</feature>
<dbReference type="GO" id="GO:0000329">
    <property type="term" value="C:fungal-type vacuole membrane"/>
    <property type="evidence" value="ECO:0007669"/>
    <property type="project" value="TreeGrafter"/>
</dbReference>
<evidence type="ECO:0000313" key="15">
    <source>
        <dbReference type="Proteomes" id="UP000237481"/>
    </source>
</evidence>
<evidence type="ECO:0000313" key="14">
    <source>
        <dbReference type="EMBL" id="POR33702.1"/>
    </source>
</evidence>
<feature type="transmembrane region" description="Helical" evidence="11">
    <location>
        <begin position="321"/>
        <end position="339"/>
    </location>
</feature>
<dbReference type="InterPro" id="IPR050173">
    <property type="entry name" value="ABC_transporter_C-like"/>
</dbReference>
<protein>
    <submittedName>
        <fullName evidence="14">ATP-dependent bile acid permease</fullName>
    </submittedName>
</protein>
<dbReference type="SUPFAM" id="SSF52540">
    <property type="entry name" value="P-loop containing nucleoside triphosphate hydrolases"/>
    <property type="match status" value="2"/>
</dbReference>
<feature type="transmembrane region" description="Helical" evidence="11">
    <location>
        <begin position="465"/>
        <end position="497"/>
    </location>
</feature>
<feature type="transmembrane region" description="Helical" evidence="11">
    <location>
        <begin position="1021"/>
        <end position="1039"/>
    </location>
</feature>
<keyword evidence="5" id="KW-0547">Nucleotide-binding</keyword>
<keyword evidence="2" id="KW-0813">Transport</keyword>
<dbReference type="FunFam" id="1.20.1560.10:FF:000010">
    <property type="entry name" value="Multidrug resistance-associated ABC transporter"/>
    <property type="match status" value="1"/>
</dbReference>
<dbReference type="PANTHER" id="PTHR24223">
    <property type="entry name" value="ATP-BINDING CASSETTE SUB-FAMILY C"/>
    <property type="match status" value="1"/>
</dbReference>
<evidence type="ECO:0000256" key="8">
    <source>
        <dbReference type="ARBA" id="ARBA00023136"/>
    </source>
</evidence>
<evidence type="ECO:0000256" key="3">
    <source>
        <dbReference type="ARBA" id="ARBA00022692"/>
    </source>
</evidence>
<feature type="transmembrane region" description="Helical" evidence="11">
    <location>
        <begin position="1206"/>
        <end position="1228"/>
    </location>
</feature>
<evidence type="ECO:0000256" key="7">
    <source>
        <dbReference type="ARBA" id="ARBA00022989"/>
    </source>
</evidence>
<evidence type="ECO:0000259" key="13">
    <source>
        <dbReference type="PROSITE" id="PS50929"/>
    </source>
</evidence>
<comment type="subcellular location">
    <subcellularLocation>
        <location evidence="1">Membrane</location>
        <topology evidence="1">Multi-pass membrane protein</topology>
    </subcellularLocation>
</comment>
<dbReference type="InterPro" id="IPR027417">
    <property type="entry name" value="P-loop_NTPase"/>
</dbReference>
<comment type="caution">
    <text evidence="14">The sequence shown here is derived from an EMBL/GenBank/DDBJ whole genome shotgun (WGS) entry which is preliminary data.</text>
</comment>
<reference evidence="14 15" key="1">
    <citation type="submission" date="2018-01" db="EMBL/GenBank/DDBJ databases">
        <title>Harnessing the power of phylogenomics to disentangle the directionality and signatures of interkingdom host jumping in the parasitic fungal genus Tolypocladium.</title>
        <authorList>
            <person name="Quandt C.A."/>
            <person name="Patterson W."/>
            <person name="Spatafora J.W."/>
        </authorList>
    </citation>
    <scope>NUCLEOTIDE SEQUENCE [LARGE SCALE GENOMIC DNA]</scope>
    <source>
        <strain evidence="14 15">NRBC 100945</strain>
    </source>
</reference>
<evidence type="ECO:0000256" key="10">
    <source>
        <dbReference type="SAM" id="MobiDB-lite"/>
    </source>
</evidence>
<evidence type="ECO:0000256" key="4">
    <source>
        <dbReference type="ARBA" id="ARBA00022737"/>
    </source>
</evidence>
<dbReference type="OrthoDB" id="6500128at2759"/>
<feature type="transmembrane region" description="Helical" evidence="11">
    <location>
        <begin position="359"/>
        <end position="377"/>
    </location>
</feature>
<dbReference type="InterPro" id="IPR003593">
    <property type="entry name" value="AAA+_ATPase"/>
</dbReference>
<keyword evidence="4" id="KW-0677">Repeat</keyword>
<evidence type="ECO:0000256" key="11">
    <source>
        <dbReference type="SAM" id="Phobius"/>
    </source>
</evidence>
<dbReference type="Gene3D" id="1.20.1560.10">
    <property type="entry name" value="ABC transporter type 1, transmembrane domain"/>
    <property type="match status" value="2"/>
</dbReference>
<keyword evidence="9" id="KW-0325">Glycoprotein</keyword>
<evidence type="ECO:0000256" key="1">
    <source>
        <dbReference type="ARBA" id="ARBA00004141"/>
    </source>
</evidence>
<feature type="region of interest" description="Disordered" evidence="10">
    <location>
        <begin position="65"/>
        <end position="93"/>
    </location>
</feature>
<keyword evidence="7 11" id="KW-1133">Transmembrane helix</keyword>
<dbReference type="Gene3D" id="3.40.50.300">
    <property type="entry name" value="P-loop containing nucleotide triphosphate hydrolases"/>
    <property type="match status" value="2"/>
</dbReference>
<feature type="region of interest" description="Disordered" evidence="10">
    <location>
        <begin position="408"/>
        <end position="429"/>
    </location>
</feature>
<feature type="transmembrane region" description="Helical" evidence="11">
    <location>
        <begin position="557"/>
        <end position="584"/>
    </location>
</feature>
<feature type="transmembrane region" description="Helical" evidence="11">
    <location>
        <begin position="20"/>
        <end position="47"/>
    </location>
</feature>
<keyword evidence="6" id="KW-0067">ATP-binding</keyword>
<feature type="transmembrane region" description="Helical" evidence="11">
    <location>
        <begin position="1240"/>
        <end position="1260"/>
    </location>
</feature>
<keyword evidence="3 11" id="KW-0812">Transmembrane</keyword>
<feature type="transmembrane region" description="Helical" evidence="11">
    <location>
        <begin position="183"/>
        <end position="201"/>
    </location>
</feature>
<dbReference type="InterPro" id="IPR011527">
    <property type="entry name" value="ABC1_TM_dom"/>
</dbReference>
<feature type="compositionally biased region" description="Basic and acidic residues" evidence="10">
    <location>
        <begin position="414"/>
        <end position="423"/>
    </location>
</feature>
<feature type="transmembrane region" description="Helical" evidence="11">
    <location>
        <begin position="1094"/>
        <end position="1115"/>
    </location>
</feature>
<evidence type="ECO:0000256" key="6">
    <source>
        <dbReference type="ARBA" id="ARBA00022840"/>
    </source>
</evidence>
<dbReference type="SMART" id="SM00382">
    <property type="entry name" value="AAA"/>
    <property type="match status" value="2"/>
</dbReference>
<feature type="transmembrane region" description="Helical" evidence="11">
    <location>
        <begin position="213"/>
        <end position="230"/>
    </location>
</feature>
<dbReference type="STRING" id="94208.A0A2S4KU38"/>
<feature type="domain" description="ABC transmembrane type-1" evidence="13">
    <location>
        <begin position="321"/>
        <end position="621"/>
    </location>
</feature>
<evidence type="ECO:0000256" key="2">
    <source>
        <dbReference type="ARBA" id="ARBA00022448"/>
    </source>
</evidence>
<dbReference type="InterPro" id="IPR017871">
    <property type="entry name" value="ABC_transporter-like_CS"/>
</dbReference>
<feature type="transmembrane region" description="Helical" evidence="11">
    <location>
        <begin position="590"/>
        <end position="609"/>
    </location>
</feature>
<dbReference type="PANTHER" id="PTHR24223:SF353">
    <property type="entry name" value="ABC TRANSPORTER ATP-BINDING PROTEIN_PERMEASE VMR1-RELATED"/>
    <property type="match status" value="1"/>
</dbReference>
<feature type="transmembrane region" description="Helical" evidence="11">
    <location>
        <begin position="1121"/>
        <end position="1141"/>
    </location>
</feature>
<dbReference type="CDD" id="cd03250">
    <property type="entry name" value="ABCC_MRP_domain1"/>
    <property type="match status" value="1"/>
</dbReference>
<name>A0A2S4KU38_9HYPO</name>
<dbReference type="CDD" id="cd03244">
    <property type="entry name" value="ABCC_MRP_domain2"/>
    <property type="match status" value="1"/>
</dbReference>
<dbReference type="SUPFAM" id="SSF90123">
    <property type="entry name" value="ABC transporter transmembrane region"/>
    <property type="match status" value="2"/>
</dbReference>
<dbReference type="FunFam" id="3.40.50.300:FF:000630">
    <property type="entry name" value="ATP-binding cassette (ABC) transporter, putative"/>
    <property type="match status" value="1"/>
</dbReference>
<dbReference type="Proteomes" id="UP000237481">
    <property type="component" value="Unassembled WGS sequence"/>
</dbReference>
<accession>A0A2S4KU38</accession>
<feature type="compositionally biased region" description="Acidic residues" evidence="10">
    <location>
        <begin position="76"/>
        <end position="90"/>
    </location>
</feature>
<dbReference type="GO" id="GO:0140359">
    <property type="term" value="F:ABC-type transporter activity"/>
    <property type="evidence" value="ECO:0007669"/>
    <property type="project" value="InterPro"/>
</dbReference>
<organism evidence="14 15">
    <name type="scientific">Tolypocladium paradoxum</name>
    <dbReference type="NCBI Taxonomy" id="94208"/>
    <lineage>
        <taxon>Eukaryota</taxon>
        <taxon>Fungi</taxon>
        <taxon>Dikarya</taxon>
        <taxon>Ascomycota</taxon>
        <taxon>Pezizomycotina</taxon>
        <taxon>Sordariomycetes</taxon>
        <taxon>Hypocreomycetidae</taxon>
        <taxon>Hypocreales</taxon>
        <taxon>Ophiocordycipitaceae</taxon>
        <taxon>Tolypocladium</taxon>
    </lineage>
</organism>
<feature type="domain" description="ABC transporter" evidence="12">
    <location>
        <begin position="1301"/>
        <end position="1528"/>
    </location>
</feature>
<keyword evidence="8 11" id="KW-0472">Membrane</keyword>
<feature type="domain" description="ABC transmembrane type-1" evidence="13">
    <location>
        <begin position="985"/>
        <end position="1263"/>
    </location>
</feature>
<dbReference type="Pfam" id="PF00664">
    <property type="entry name" value="ABC_membrane"/>
    <property type="match status" value="2"/>
</dbReference>
<dbReference type="GO" id="GO:0005524">
    <property type="term" value="F:ATP binding"/>
    <property type="evidence" value="ECO:0007669"/>
    <property type="project" value="UniProtKB-KW"/>
</dbReference>